<keyword evidence="10" id="KW-1185">Reference proteome</keyword>
<dbReference type="InterPro" id="IPR024964">
    <property type="entry name" value="CTLH/CRA"/>
</dbReference>
<evidence type="ECO:0000256" key="6">
    <source>
        <dbReference type="PROSITE-ProRule" id="PRU01215"/>
    </source>
</evidence>
<sequence length="411" mass="47186">MADVKSLEHPTLKVPYELLNKKFRAAQKQLDREVSHVQAAAMELERGLHGETVGASDISRLLGGMVERLQVLKRKAEESISEELEAAYVCKRRLEHLREHAGSNGAAGNSTGAVNLWRRRRLDRMLVEYFLRRGYYGAATRLATRFSVLQSFTDVFLVSREVEQSLAQRETSKCLAWCHDNRSKLRKLKSTMEFNLRIQEFVELVRADRRMDAVRHARKFFSSFEDDQLQDVQHCMALLAFPTNTELSPYKELLDETRWERLVEQFRQENYRLFQLASQSVFTVALQAGLSALKTPYPFITPIRNVRSLTVITQCYSNARDSRNPSCPVCQDSLNELAQPLPFAHCSQSRLVCAISGLPLNEHNQPMMLPNGYVYGEQALEQMALENNGQVICPKTKEIYSFKKLEKVFVM</sequence>
<evidence type="ECO:0000256" key="5">
    <source>
        <dbReference type="ARBA" id="ARBA00022833"/>
    </source>
</evidence>
<dbReference type="CDD" id="cd16659">
    <property type="entry name" value="RING-Ubox_Emp"/>
    <property type="match status" value="1"/>
</dbReference>
<dbReference type="SUPFAM" id="SSF57850">
    <property type="entry name" value="RING/U-box"/>
    <property type="match status" value="1"/>
</dbReference>
<evidence type="ECO:0000259" key="8">
    <source>
        <dbReference type="PROSITE" id="PS51867"/>
    </source>
</evidence>
<evidence type="ECO:0000313" key="9">
    <source>
        <dbReference type="EMBL" id="KAJ4450756.1"/>
    </source>
</evidence>
<dbReference type="SMART" id="SM00668">
    <property type="entry name" value="CTLH"/>
    <property type="match status" value="1"/>
</dbReference>
<dbReference type="Proteomes" id="UP001148838">
    <property type="component" value="Unassembled WGS sequence"/>
</dbReference>
<dbReference type="PANTHER" id="PTHR12170">
    <property type="entry name" value="MACROPHAGE ERYTHROBLAST ATTACHER-RELATED"/>
    <property type="match status" value="1"/>
</dbReference>
<dbReference type="Pfam" id="PF10607">
    <property type="entry name" value="CTLH"/>
    <property type="match status" value="1"/>
</dbReference>
<accession>A0ABQ8TX82</accession>
<gene>
    <name evidence="9" type="ORF">ANN_02186</name>
</gene>
<evidence type="ECO:0008006" key="11">
    <source>
        <dbReference type="Google" id="ProtNLM"/>
    </source>
</evidence>
<evidence type="ECO:0000256" key="2">
    <source>
        <dbReference type="ARBA" id="ARBA00022490"/>
    </source>
</evidence>
<dbReference type="InterPro" id="IPR044063">
    <property type="entry name" value="ZF_RING_GID"/>
</dbReference>
<feature type="domain" description="CTLH" evidence="7">
    <location>
        <begin position="155"/>
        <end position="212"/>
    </location>
</feature>
<evidence type="ECO:0000313" key="10">
    <source>
        <dbReference type="Proteomes" id="UP001148838"/>
    </source>
</evidence>
<dbReference type="InterPro" id="IPR045098">
    <property type="entry name" value="Fyv10_fam"/>
</dbReference>
<feature type="domain" description="RING-Gid-type" evidence="8">
    <location>
        <begin position="327"/>
        <end position="396"/>
    </location>
</feature>
<protein>
    <recommendedName>
        <fullName evidence="11">Macrophage erythroblast attacher</fullName>
    </recommendedName>
</protein>
<dbReference type="InterPro" id="IPR006595">
    <property type="entry name" value="CTLH_C"/>
</dbReference>
<evidence type="ECO:0000256" key="3">
    <source>
        <dbReference type="ARBA" id="ARBA00022723"/>
    </source>
</evidence>
<reference evidence="9 10" key="1">
    <citation type="journal article" date="2022" name="Allergy">
        <title>Genome assembly and annotation of Periplaneta americana reveal a comprehensive cockroach allergen profile.</title>
        <authorList>
            <person name="Wang L."/>
            <person name="Xiong Q."/>
            <person name="Saelim N."/>
            <person name="Wang L."/>
            <person name="Nong W."/>
            <person name="Wan A.T."/>
            <person name="Shi M."/>
            <person name="Liu X."/>
            <person name="Cao Q."/>
            <person name="Hui J.H.L."/>
            <person name="Sookrung N."/>
            <person name="Leung T.F."/>
            <person name="Tungtrongchitr A."/>
            <person name="Tsui S.K.W."/>
        </authorList>
    </citation>
    <scope>NUCLEOTIDE SEQUENCE [LARGE SCALE GENOMIC DNA]</scope>
    <source>
        <strain evidence="9">PWHHKU_190912</strain>
    </source>
</reference>
<feature type="zinc finger region" description="RING-Gid-type" evidence="6">
    <location>
        <begin position="327"/>
        <end position="396"/>
    </location>
</feature>
<dbReference type="InterPro" id="IPR013144">
    <property type="entry name" value="CRA_dom"/>
</dbReference>
<keyword evidence="2" id="KW-0963">Cytoplasm</keyword>
<proteinExistence type="predicted"/>
<dbReference type="PROSITE" id="PS50897">
    <property type="entry name" value="CTLH"/>
    <property type="match status" value="1"/>
</dbReference>
<dbReference type="PANTHER" id="PTHR12170:SF2">
    <property type="entry name" value="E3 UBIQUITIN-PROTEIN TRANSFERASE MAEA"/>
    <property type="match status" value="1"/>
</dbReference>
<dbReference type="PROSITE" id="PS51867">
    <property type="entry name" value="ZF_RING_GID"/>
    <property type="match status" value="1"/>
</dbReference>
<name>A0ABQ8TX82_PERAM</name>
<comment type="subcellular location">
    <subcellularLocation>
        <location evidence="1">Cytoplasm</location>
    </subcellularLocation>
</comment>
<organism evidence="9 10">
    <name type="scientific">Periplaneta americana</name>
    <name type="common">American cockroach</name>
    <name type="synonym">Blatta americana</name>
    <dbReference type="NCBI Taxonomy" id="6978"/>
    <lineage>
        <taxon>Eukaryota</taxon>
        <taxon>Metazoa</taxon>
        <taxon>Ecdysozoa</taxon>
        <taxon>Arthropoda</taxon>
        <taxon>Hexapoda</taxon>
        <taxon>Insecta</taxon>
        <taxon>Pterygota</taxon>
        <taxon>Neoptera</taxon>
        <taxon>Polyneoptera</taxon>
        <taxon>Dictyoptera</taxon>
        <taxon>Blattodea</taxon>
        <taxon>Blattoidea</taxon>
        <taxon>Blattidae</taxon>
        <taxon>Blattinae</taxon>
        <taxon>Periplaneta</taxon>
    </lineage>
</organism>
<comment type="caution">
    <text evidence="9">The sequence shown here is derived from an EMBL/GenBank/DDBJ whole genome shotgun (WGS) entry which is preliminary data.</text>
</comment>
<dbReference type="EMBL" id="JAJSOF020000001">
    <property type="protein sequence ID" value="KAJ4450756.1"/>
    <property type="molecule type" value="Genomic_DNA"/>
</dbReference>
<keyword evidence="3" id="KW-0479">Metal-binding</keyword>
<keyword evidence="4 6" id="KW-0863">Zinc-finger</keyword>
<evidence type="ECO:0000259" key="7">
    <source>
        <dbReference type="PROSITE" id="PS50897"/>
    </source>
</evidence>
<keyword evidence="5" id="KW-0862">Zinc</keyword>
<dbReference type="SMART" id="SM00757">
    <property type="entry name" value="CRA"/>
    <property type="match status" value="1"/>
</dbReference>
<evidence type="ECO:0000256" key="4">
    <source>
        <dbReference type="ARBA" id="ARBA00022771"/>
    </source>
</evidence>
<evidence type="ECO:0000256" key="1">
    <source>
        <dbReference type="ARBA" id="ARBA00004496"/>
    </source>
</evidence>